<proteinExistence type="predicted"/>
<evidence type="ECO:0000313" key="2">
    <source>
        <dbReference type="Proteomes" id="UP000270296"/>
    </source>
</evidence>
<sequence length="96" mass="10967">MRLRLLLTVRADSPNDDFLNKMEDRVATNRFGVSNSYFIPSSLQAIYFVLHSLVSLLEISNDAIRLVELLLERIGVLLIFERMTTVTNGLQRNNAL</sequence>
<keyword evidence="2" id="KW-1185">Reference proteome</keyword>
<gene>
    <name evidence="1" type="ORF">SBAD_LOCUS11493</name>
</gene>
<protein>
    <submittedName>
        <fullName evidence="1 3">Uncharacterized protein</fullName>
    </submittedName>
</protein>
<organism evidence="3">
    <name type="scientific">Soboliphyme baturini</name>
    <dbReference type="NCBI Taxonomy" id="241478"/>
    <lineage>
        <taxon>Eukaryota</taxon>
        <taxon>Metazoa</taxon>
        <taxon>Ecdysozoa</taxon>
        <taxon>Nematoda</taxon>
        <taxon>Enoplea</taxon>
        <taxon>Dorylaimia</taxon>
        <taxon>Dioctophymatida</taxon>
        <taxon>Dioctophymatoidea</taxon>
        <taxon>Soboliphymatidae</taxon>
        <taxon>Soboliphyme</taxon>
    </lineage>
</organism>
<dbReference type="EMBL" id="UZAM01015772">
    <property type="protein sequence ID" value="VDP40500.1"/>
    <property type="molecule type" value="Genomic_DNA"/>
</dbReference>
<accession>A0A183J6J5</accession>
<dbReference type="Proteomes" id="UP000270296">
    <property type="component" value="Unassembled WGS sequence"/>
</dbReference>
<name>A0A183J6J5_9BILA</name>
<evidence type="ECO:0000313" key="3">
    <source>
        <dbReference type="WBParaSite" id="SBAD_0001187901-mRNA-1"/>
    </source>
</evidence>
<reference evidence="1 2" key="2">
    <citation type="submission" date="2018-11" db="EMBL/GenBank/DDBJ databases">
        <authorList>
            <consortium name="Pathogen Informatics"/>
        </authorList>
    </citation>
    <scope>NUCLEOTIDE SEQUENCE [LARGE SCALE GENOMIC DNA]</scope>
</reference>
<dbReference type="WBParaSite" id="SBAD_0001187901-mRNA-1">
    <property type="protein sequence ID" value="SBAD_0001187901-mRNA-1"/>
    <property type="gene ID" value="SBAD_0001187901"/>
</dbReference>
<reference evidence="3" key="1">
    <citation type="submission" date="2016-06" db="UniProtKB">
        <authorList>
            <consortium name="WormBaseParasite"/>
        </authorList>
    </citation>
    <scope>IDENTIFICATION</scope>
</reference>
<dbReference type="AlphaFoldDB" id="A0A183J6J5"/>
<evidence type="ECO:0000313" key="1">
    <source>
        <dbReference type="EMBL" id="VDP40500.1"/>
    </source>
</evidence>